<protein>
    <recommendedName>
        <fullName evidence="2">Lipoprotein</fullName>
    </recommendedName>
</protein>
<dbReference type="EMBL" id="LR796923">
    <property type="protein sequence ID" value="CAB4175707.1"/>
    <property type="molecule type" value="Genomic_DNA"/>
</dbReference>
<gene>
    <name evidence="1" type="ORF">UFOVP972_325</name>
</gene>
<proteinExistence type="predicted"/>
<evidence type="ECO:0008006" key="2">
    <source>
        <dbReference type="Google" id="ProtNLM"/>
    </source>
</evidence>
<sequence length="104" mass="12092">MKILIILFALIIASCGTYKSINHQSDSLVMLTWKKSNHTFDVYLKGSIIIYQIPCEGTNHVYLHNYRAGNYLFVFKKDGKITEKKKITIYSQNHNNETSSVYKR</sequence>
<evidence type="ECO:0000313" key="1">
    <source>
        <dbReference type="EMBL" id="CAB4175707.1"/>
    </source>
</evidence>
<name>A0A6J5PYN6_9CAUD</name>
<reference evidence="1" key="1">
    <citation type="submission" date="2020-05" db="EMBL/GenBank/DDBJ databases">
        <authorList>
            <person name="Chiriac C."/>
            <person name="Salcher M."/>
            <person name="Ghai R."/>
            <person name="Kavagutti S V."/>
        </authorList>
    </citation>
    <scope>NUCLEOTIDE SEQUENCE</scope>
</reference>
<dbReference type="PROSITE" id="PS51257">
    <property type="entry name" value="PROKAR_LIPOPROTEIN"/>
    <property type="match status" value="1"/>
</dbReference>
<accession>A0A6J5PYN6</accession>
<organism evidence="1">
    <name type="scientific">uncultured Caudovirales phage</name>
    <dbReference type="NCBI Taxonomy" id="2100421"/>
    <lineage>
        <taxon>Viruses</taxon>
        <taxon>Duplodnaviria</taxon>
        <taxon>Heunggongvirae</taxon>
        <taxon>Uroviricota</taxon>
        <taxon>Caudoviricetes</taxon>
        <taxon>Peduoviridae</taxon>
        <taxon>Maltschvirus</taxon>
        <taxon>Maltschvirus maltsch</taxon>
    </lineage>
</organism>